<comment type="caution">
    <text evidence="8">The sequence shown here is derived from an EMBL/GenBank/DDBJ whole genome shotgun (WGS) entry which is preliminary data.</text>
</comment>
<feature type="domain" description="Endoribonuclease YicC-like C-terminal" evidence="7">
    <location>
        <begin position="176"/>
        <end position="299"/>
    </location>
</feature>
<accession>A0A1F7WL04</accession>
<dbReference type="InterPro" id="IPR013527">
    <property type="entry name" value="YicC-like_N"/>
</dbReference>
<dbReference type="PANTHER" id="PTHR30636:SF3">
    <property type="entry name" value="UPF0701 PROTEIN YICC"/>
    <property type="match status" value="1"/>
</dbReference>
<evidence type="ECO:0000259" key="7">
    <source>
        <dbReference type="Pfam" id="PF08340"/>
    </source>
</evidence>
<evidence type="ECO:0000313" key="8">
    <source>
        <dbReference type="EMBL" id="OGM03532.1"/>
    </source>
</evidence>
<dbReference type="InterPro" id="IPR005229">
    <property type="entry name" value="YicC/YloC-like"/>
</dbReference>
<evidence type="ECO:0000256" key="3">
    <source>
        <dbReference type="ARBA" id="ARBA00022759"/>
    </source>
</evidence>
<dbReference type="EMBL" id="MGFH01000162">
    <property type="protein sequence ID" value="OGM03532.1"/>
    <property type="molecule type" value="Genomic_DNA"/>
</dbReference>
<reference evidence="8 9" key="1">
    <citation type="journal article" date="2016" name="Nat. Commun.">
        <title>Thousands of microbial genomes shed light on interconnected biogeochemical processes in an aquifer system.</title>
        <authorList>
            <person name="Anantharaman K."/>
            <person name="Brown C.T."/>
            <person name="Hug L.A."/>
            <person name="Sharon I."/>
            <person name="Castelle C.J."/>
            <person name="Probst A.J."/>
            <person name="Thomas B.C."/>
            <person name="Singh A."/>
            <person name="Wilkins M.J."/>
            <person name="Karaoz U."/>
            <person name="Brodie E.L."/>
            <person name="Williams K.H."/>
            <person name="Hubbard S.S."/>
            <person name="Banfield J.F."/>
        </authorList>
    </citation>
    <scope>NUCLEOTIDE SEQUENCE [LARGE SCALE GENOMIC DNA]</scope>
</reference>
<protein>
    <submittedName>
        <fullName evidence="8">YicC family protein</fullName>
    </submittedName>
</protein>
<evidence type="ECO:0000313" key="9">
    <source>
        <dbReference type="Proteomes" id="UP000178735"/>
    </source>
</evidence>
<keyword evidence="3" id="KW-0255">Endonuclease</keyword>
<dbReference type="PANTHER" id="PTHR30636">
    <property type="entry name" value="UPF0701 PROTEIN YICC"/>
    <property type="match status" value="1"/>
</dbReference>
<evidence type="ECO:0000256" key="4">
    <source>
        <dbReference type="ARBA" id="ARBA00022801"/>
    </source>
</evidence>
<name>A0A1F7WL04_9BACT</name>
<keyword evidence="2" id="KW-0540">Nuclease</keyword>
<evidence type="ECO:0000256" key="2">
    <source>
        <dbReference type="ARBA" id="ARBA00022722"/>
    </source>
</evidence>
<feature type="domain" description="Endoribonuclease YicC-like N-terminal" evidence="6">
    <location>
        <begin position="2"/>
        <end position="157"/>
    </location>
</feature>
<dbReference type="InterPro" id="IPR013551">
    <property type="entry name" value="YicC-like_C"/>
</dbReference>
<dbReference type="Proteomes" id="UP000178735">
    <property type="component" value="Unassembled WGS sequence"/>
</dbReference>
<dbReference type="AlphaFoldDB" id="A0A1F7WL04"/>
<keyword evidence="4" id="KW-0378">Hydrolase</keyword>
<comment type="cofactor">
    <cofactor evidence="1">
        <name>a divalent metal cation</name>
        <dbReference type="ChEBI" id="CHEBI:60240"/>
    </cofactor>
</comment>
<evidence type="ECO:0000256" key="1">
    <source>
        <dbReference type="ARBA" id="ARBA00001968"/>
    </source>
</evidence>
<evidence type="ECO:0000259" key="6">
    <source>
        <dbReference type="Pfam" id="PF03755"/>
    </source>
</evidence>
<dbReference type="Pfam" id="PF08340">
    <property type="entry name" value="YicC-like_C"/>
    <property type="match status" value="1"/>
</dbReference>
<organism evidence="8 9">
    <name type="scientific">Candidatus Wallbacteria bacterium GWC2_49_35</name>
    <dbReference type="NCBI Taxonomy" id="1817813"/>
    <lineage>
        <taxon>Bacteria</taxon>
        <taxon>Candidatus Walliibacteriota</taxon>
    </lineage>
</organism>
<dbReference type="GO" id="GO:0016787">
    <property type="term" value="F:hydrolase activity"/>
    <property type="evidence" value="ECO:0007669"/>
    <property type="project" value="UniProtKB-KW"/>
</dbReference>
<sequence>MIYSMTGYARVSETISGMEHTIEIKTLNHKYIDLKLNLAREIECFELQISETLRAQLQRGSVRLLYNIKKSGAASKKSKLFEVNLDAAKAYNDAFTKTAKHLKIKYEPNIEMIMRQNGVINIVDNEAEADKDAVIKLIVKAIEALNKFRTVEGQKLSKIVSQRLKGLQALITKISKFTKDVKSVFYDKLKDRIDNFLKTSKINAEVSEERLGQEIVMMVDRCDVTEEIDRFLTHIKHFETLLKGGDKDQSAGRKMDFLCQELFREITTLTNKSNLTDITKIAIEVKSEIEKIREQIQNIQ</sequence>
<dbReference type="Pfam" id="PF03755">
    <property type="entry name" value="YicC-like_N"/>
    <property type="match status" value="1"/>
</dbReference>
<dbReference type="NCBIfam" id="TIGR00255">
    <property type="entry name" value="YicC/YloC family endoribonuclease"/>
    <property type="match status" value="1"/>
</dbReference>
<proteinExistence type="inferred from homology"/>
<comment type="similarity">
    <text evidence="5">Belongs to the YicC/YloC family.</text>
</comment>
<dbReference type="STRING" id="1817813.A2008_12090"/>
<dbReference type="GO" id="GO:0004521">
    <property type="term" value="F:RNA endonuclease activity"/>
    <property type="evidence" value="ECO:0007669"/>
    <property type="project" value="InterPro"/>
</dbReference>
<evidence type="ECO:0000256" key="5">
    <source>
        <dbReference type="ARBA" id="ARBA00035648"/>
    </source>
</evidence>
<gene>
    <name evidence="8" type="ORF">A2008_12090</name>
</gene>